<dbReference type="Proteomes" id="UP000290637">
    <property type="component" value="Chromosome"/>
</dbReference>
<reference evidence="2 3" key="1">
    <citation type="submission" date="2019-02" db="EMBL/GenBank/DDBJ databases">
        <title>Draft Genome Sequences of Six Type Strains of the Genus Massilia.</title>
        <authorList>
            <person name="Miess H."/>
            <person name="Frediansyhah A."/>
            <person name="Gross H."/>
        </authorList>
    </citation>
    <scope>NUCLEOTIDE SEQUENCE [LARGE SCALE GENOMIC DNA]</scope>
    <source>
        <strain evidence="2 3">DSM 17473</strain>
    </source>
</reference>
<evidence type="ECO:0008006" key="4">
    <source>
        <dbReference type="Google" id="ProtNLM"/>
    </source>
</evidence>
<dbReference type="InterPro" id="IPR007813">
    <property type="entry name" value="PilN"/>
</dbReference>
<dbReference type="OrthoDB" id="8756588at2"/>
<evidence type="ECO:0000256" key="1">
    <source>
        <dbReference type="SAM" id="Phobius"/>
    </source>
</evidence>
<dbReference type="Pfam" id="PF05137">
    <property type="entry name" value="PilN"/>
    <property type="match status" value="1"/>
</dbReference>
<accession>A0A4P6L1P0</accession>
<sequence>MADIDMIPRSWRDGIRVRHALRRTAVALAIVVLAGAAGSGWLRWQVAALDRQAAQLRATATQAQAGQAREAALREEHERHARQDALLRTLRRQGELAAFAQAIDGALPPDAWLTGIVLRRDLQAVGGTAIGSGSAQPAAAPSAAPAVPVPPGSTVELAGQALDYEAVTTFLARLGRAPGVATVQLQSSGAADAGEVGFHAVVTLKWEDLP</sequence>
<evidence type="ECO:0000313" key="2">
    <source>
        <dbReference type="EMBL" id="QBE65456.1"/>
    </source>
</evidence>
<protein>
    <recommendedName>
        <fullName evidence="4">Fimbrial assembly protein</fullName>
    </recommendedName>
</protein>
<gene>
    <name evidence="2" type="ORF">EWM63_22725</name>
</gene>
<name>A0A4P6L1P0_9BURK</name>
<keyword evidence="3" id="KW-1185">Reference proteome</keyword>
<keyword evidence="1" id="KW-0472">Membrane</keyword>
<organism evidence="2 3">
    <name type="scientific">Pseudoduganella lutea</name>
    <dbReference type="NCBI Taxonomy" id="321985"/>
    <lineage>
        <taxon>Bacteria</taxon>
        <taxon>Pseudomonadati</taxon>
        <taxon>Pseudomonadota</taxon>
        <taxon>Betaproteobacteria</taxon>
        <taxon>Burkholderiales</taxon>
        <taxon>Oxalobacteraceae</taxon>
        <taxon>Telluria group</taxon>
        <taxon>Pseudoduganella</taxon>
    </lineage>
</organism>
<evidence type="ECO:0000313" key="3">
    <source>
        <dbReference type="Proteomes" id="UP000290637"/>
    </source>
</evidence>
<dbReference type="KEGG" id="plue:EWM63_22725"/>
<dbReference type="AlphaFoldDB" id="A0A4P6L1P0"/>
<keyword evidence="1" id="KW-1133">Transmembrane helix</keyword>
<keyword evidence="1" id="KW-0812">Transmembrane</keyword>
<proteinExistence type="predicted"/>
<dbReference type="EMBL" id="CP035913">
    <property type="protein sequence ID" value="QBE65456.1"/>
    <property type="molecule type" value="Genomic_DNA"/>
</dbReference>
<dbReference type="RefSeq" id="WP_130188566.1">
    <property type="nucleotide sequence ID" value="NZ_CP035913.1"/>
</dbReference>
<feature type="transmembrane region" description="Helical" evidence="1">
    <location>
        <begin position="20"/>
        <end position="42"/>
    </location>
</feature>